<accession>A0A9P7EP13</accession>
<dbReference type="GeneID" id="64636774"/>
<sequence>MCSSSRFVSLSRQPDKCDRYPASCPFHLSFEEGRSPQNHSTLCPRLLAFDQKSTRLHLIRPGECEGESYSSYELIFYRRGRVVSQLGQLEGIVSLPFPATEAPFTYLYCNFSTELSNKFLRGET</sequence>
<dbReference type="Proteomes" id="UP000807769">
    <property type="component" value="Unassembled WGS sequence"/>
</dbReference>
<comment type="caution">
    <text evidence="1">The sequence shown here is derived from an EMBL/GenBank/DDBJ whole genome shotgun (WGS) entry which is preliminary data.</text>
</comment>
<dbReference type="RefSeq" id="XP_041199588.1">
    <property type="nucleotide sequence ID" value="XM_041342758.1"/>
</dbReference>
<reference evidence="1" key="1">
    <citation type="journal article" date="2020" name="New Phytol.">
        <title>Comparative genomics reveals dynamic genome evolution in host specialist ectomycorrhizal fungi.</title>
        <authorList>
            <person name="Lofgren L.A."/>
            <person name="Nguyen N.H."/>
            <person name="Vilgalys R."/>
            <person name="Ruytinx J."/>
            <person name="Liao H.L."/>
            <person name="Branco S."/>
            <person name="Kuo A."/>
            <person name="LaButti K."/>
            <person name="Lipzen A."/>
            <person name="Andreopoulos W."/>
            <person name="Pangilinan J."/>
            <person name="Riley R."/>
            <person name="Hundley H."/>
            <person name="Na H."/>
            <person name="Barry K."/>
            <person name="Grigoriev I.V."/>
            <person name="Stajich J.E."/>
            <person name="Kennedy P.G."/>
        </authorList>
    </citation>
    <scope>NUCLEOTIDE SEQUENCE</scope>
    <source>
        <strain evidence="1">MN1</strain>
    </source>
</reference>
<keyword evidence="2" id="KW-1185">Reference proteome</keyword>
<name>A0A9P7EP13_9AGAM</name>
<dbReference type="EMBL" id="JABBWG010000001">
    <property type="protein sequence ID" value="KAG1826741.1"/>
    <property type="molecule type" value="Genomic_DNA"/>
</dbReference>
<proteinExistence type="predicted"/>
<evidence type="ECO:0000313" key="1">
    <source>
        <dbReference type="EMBL" id="KAG1826741.1"/>
    </source>
</evidence>
<evidence type="ECO:0000313" key="2">
    <source>
        <dbReference type="Proteomes" id="UP000807769"/>
    </source>
</evidence>
<dbReference type="AlphaFoldDB" id="A0A9P7EP13"/>
<gene>
    <name evidence="1" type="ORF">BJ212DRAFT_2555</name>
</gene>
<dbReference type="OrthoDB" id="271881at2759"/>
<protein>
    <submittedName>
        <fullName evidence="1">Uncharacterized protein</fullName>
    </submittedName>
</protein>
<organism evidence="1 2">
    <name type="scientific">Suillus subaureus</name>
    <dbReference type="NCBI Taxonomy" id="48587"/>
    <lineage>
        <taxon>Eukaryota</taxon>
        <taxon>Fungi</taxon>
        <taxon>Dikarya</taxon>
        <taxon>Basidiomycota</taxon>
        <taxon>Agaricomycotina</taxon>
        <taxon>Agaricomycetes</taxon>
        <taxon>Agaricomycetidae</taxon>
        <taxon>Boletales</taxon>
        <taxon>Suillineae</taxon>
        <taxon>Suillaceae</taxon>
        <taxon>Suillus</taxon>
    </lineage>
</organism>